<dbReference type="Gene3D" id="3.40.190.10">
    <property type="entry name" value="Periplasmic binding protein-like II"/>
    <property type="match status" value="2"/>
</dbReference>
<evidence type="ECO:0000259" key="3">
    <source>
        <dbReference type="Pfam" id="PF12010"/>
    </source>
</evidence>
<protein>
    <submittedName>
        <fullName evidence="4">Domain of uncharacterized function (DUF3502)</fullName>
    </submittedName>
</protein>
<evidence type="ECO:0000313" key="4">
    <source>
        <dbReference type="EMBL" id="CUN62315.1"/>
    </source>
</evidence>
<dbReference type="RefSeq" id="WP_055226221.1">
    <property type="nucleotide sequence ID" value="NZ_CAXSRP010000008.1"/>
</dbReference>
<accession>A0A173YH37</accession>
<evidence type="ECO:0000256" key="1">
    <source>
        <dbReference type="SAM" id="MobiDB-lite"/>
    </source>
</evidence>
<dbReference type="AlphaFoldDB" id="A0A173YH37"/>
<evidence type="ECO:0000313" key="5">
    <source>
        <dbReference type="Proteomes" id="UP000095706"/>
    </source>
</evidence>
<keyword evidence="2" id="KW-0732">Signal</keyword>
<gene>
    <name evidence="4" type="ORF">ERS852406_00453</name>
</gene>
<dbReference type="Proteomes" id="UP000095706">
    <property type="component" value="Unassembled WGS sequence"/>
</dbReference>
<evidence type="ECO:0000256" key="2">
    <source>
        <dbReference type="SAM" id="SignalP"/>
    </source>
</evidence>
<dbReference type="PROSITE" id="PS51257">
    <property type="entry name" value="PROKAR_LIPOPROTEIN"/>
    <property type="match status" value="1"/>
</dbReference>
<proteinExistence type="predicted"/>
<feature type="region of interest" description="Disordered" evidence="1">
    <location>
        <begin position="27"/>
        <end position="50"/>
    </location>
</feature>
<dbReference type="InterPro" id="IPR022627">
    <property type="entry name" value="DUF3502"/>
</dbReference>
<organism evidence="4 5">
    <name type="scientific">Fusicatenibacter saccharivorans</name>
    <dbReference type="NCBI Taxonomy" id="1150298"/>
    <lineage>
        <taxon>Bacteria</taxon>
        <taxon>Bacillati</taxon>
        <taxon>Bacillota</taxon>
        <taxon>Clostridia</taxon>
        <taxon>Lachnospirales</taxon>
        <taxon>Lachnospiraceae</taxon>
        <taxon>Fusicatenibacter</taxon>
    </lineage>
</organism>
<sequence>MKRKMLAAFLAATMVGGLLVGCGNSGDTSGSSKSSSGTTSTASASGEADASVTKTELGEYTEENPYHLVFAFVEFYEQDDAARTAVQDALNEYMIPKYHIEVEFLPLQYAEYQQTIQLMISGGDELDVMPIYYSNASSWIAMNGIVDMNQYMDTPEGQAIKDVLGEANATVGSMNGILFGFPAQKESVELGGLTMRADICDELGIAEEYGLELNQDEYTGKVYDWSVATEIFKKVKEAHPEMTPLYLQGSASPMRRLAFFDELADQFGVLDWEADHDSTTVVNEFETDTYKEAVTQLAEWFDAGYIYPDALTDTQGSAVMMKAGNTFSYMSAIKPGYLVEAKASTGTDCYAMYFGQDVEGGYSTTNVSFYDTGIATNSADPEMAFKFISALYTDPEVMNLWQNGIQDVNYKVLDDGTAYYVDGEDASNFKYHQNTGWFMGNQFNTYVWNDGSKDANYWDKLQHHNDWAQYSPAYGFMWDSSEYSTQITALQNALNTYRPALETGSVGVAGVEETLQKLNDALYAAGLQTVMDAKQEQLDKWLDENGGATETPQSNLDTIAAAKEAN</sequence>
<feature type="domain" description="DUF3502" evidence="3">
    <location>
        <begin position="472"/>
        <end position="542"/>
    </location>
</feature>
<dbReference type="Pfam" id="PF12010">
    <property type="entry name" value="DUF3502"/>
    <property type="match status" value="1"/>
</dbReference>
<feature type="signal peptide" evidence="2">
    <location>
        <begin position="1"/>
        <end position="20"/>
    </location>
</feature>
<dbReference type="EMBL" id="CYYV01000002">
    <property type="protein sequence ID" value="CUN62315.1"/>
    <property type="molecule type" value="Genomic_DNA"/>
</dbReference>
<feature type="chain" id="PRO_5039404916" evidence="2">
    <location>
        <begin position="21"/>
        <end position="566"/>
    </location>
</feature>
<reference evidence="4 5" key="1">
    <citation type="submission" date="2015-09" db="EMBL/GenBank/DDBJ databases">
        <authorList>
            <consortium name="Pathogen Informatics"/>
        </authorList>
    </citation>
    <scope>NUCLEOTIDE SEQUENCE [LARGE SCALE GENOMIC DNA]</scope>
    <source>
        <strain evidence="4 5">2789STDY5608849</strain>
    </source>
</reference>
<dbReference type="SUPFAM" id="SSF53850">
    <property type="entry name" value="Periplasmic binding protein-like II"/>
    <property type="match status" value="1"/>
</dbReference>
<name>A0A173YH37_9FIRM</name>